<dbReference type="Pfam" id="PF03330">
    <property type="entry name" value="DPBB_1"/>
    <property type="match status" value="1"/>
</dbReference>
<accession>A0A839HL96</accession>
<dbReference type="CDD" id="cd22268">
    <property type="entry name" value="DPBB_RlpA-like"/>
    <property type="match status" value="1"/>
</dbReference>
<dbReference type="GO" id="GO:0008932">
    <property type="term" value="F:lytic endotransglycosylase activity"/>
    <property type="evidence" value="ECO:0007669"/>
    <property type="project" value="UniProtKB-UniRule"/>
</dbReference>
<sequence>MQRRQLCLLLTFAASISLFTGCSSHLPASSNGAADELADAVPSVEPKSKMGNMSSYVVFGQKYYTRPTSRDYVERGVASWYGSDFHGRQTSNGERYDMYDMSAAHKTLPLPTYARVTNLENGRSTVLRINDRGPFHDNRLIDLSYSAARKLGVVQRGTAKVEVRSIDPRDHGGQLIDSPIPRQRDVLDTDALAIAAVTPPVSSERERFGDESFALTMARSTSTSSQSSRAAQVTVAQVDKPARRARQVGKSTSVAKRSAAPTVARVEKPKSARRAVTPAVTSGGVYLQVAAFSQRGNAEQLKQRLTSAVAQPVHIRAGQQANAAVYRVQVGPLADPNQAQDVATQLQRSLAKLGLGKVMIVAK</sequence>
<dbReference type="NCBIfam" id="TIGR00413">
    <property type="entry name" value="rlpA"/>
    <property type="match status" value="1"/>
</dbReference>
<keyword evidence="4" id="KW-0449">Lipoprotein</keyword>
<reference evidence="8 9" key="1">
    <citation type="journal article" date="2020" name="Arch. Microbiol.">
        <title>The genome sequence of the giant phototrophic gammaproteobacterium Thiospirillum jenense gives insight into its physiological properties and phylogenetic relationships.</title>
        <authorList>
            <person name="Imhoff J.F."/>
            <person name="Meyer T.E."/>
            <person name="Kyndt J.A."/>
        </authorList>
    </citation>
    <scope>NUCLEOTIDE SEQUENCE [LARGE SCALE GENOMIC DNA]</scope>
    <source>
        <strain evidence="8 9">DSM 216</strain>
    </source>
</reference>
<dbReference type="Gene3D" id="2.40.40.10">
    <property type="entry name" value="RlpA-like domain"/>
    <property type="match status" value="1"/>
</dbReference>
<gene>
    <name evidence="4" type="primary">rlpA</name>
    <name evidence="8" type="ORF">HUK38_12925</name>
</gene>
<dbReference type="GO" id="GO:0009279">
    <property type="term" value="C:cell outer membrane"/>
    <property type="evidence" value="ECO:0007669"/>
    <property type="project" value="TreeGrafter"/>
</dbReference>
<dbReference type="InterPro" id="IPR034718">
    <property type="entry name" value="RlpA"/>
</dbReference>
<evidence type="ECO:0000259" key="7">
    <source>
        <dbReference type="PROSITE" id="PS51724"/>
    </source>
</evidence>
<evidence type="ECO:0000313" key="9">
    <source>
        <dbReference type="Proteomes" id="UP000548632"/>
    </source>
</evidence>
<dbReference type="Pfam" id="PF05036">
    <property type="entry name" value="SPOR"/>
    <property type="match status" value="1"/>
</dbReference>
<keyword evidence="3 4" id="KW-0961">Cell wall biogenesis/degradation</keyword>
<evidence type="ECO:0000256" key="5">
    <source>
        <dbReference type="RuleBase" id="RU003495"/>
    </source>
</evidence>
<comment type="similarity">
    <text evidence="4 5">Belongs to the RlpA family.</text>
</comment>
<dbReference type="EC" id="4.2.2.-" evidence="4"/>
<dbReference type="InterPro" id="IPR036680">
    <property type="entry name" value="SPOR-like_sf"/>
</dbReference>
<dbReference type="GO" id="GO:0000270">
    <property type="term" value="P:peptidoglycan metabolic process"/>
    <property type="evidence" value="ECO:0007669"/>
    <property type="project" value="UniProtKB-UniRule"/>
</dbReference>
<dbReference type="RefSeq" id="WP_182584745.1">
    <property type="nucleotide sequence ID" value="NZ_JABVCQ010000036.1"/>
</dbReference>
<dbReference type="GO" id="GO:0005886">
    <property type="term" value="C:plasma membrane"/>
    <property type="evidence" value="ECO:0007669"/>
    <property type="project" value="UniProtKB-SubCell"/>
</dbReference>
<dbReference type="GO" id="GO:0071555">
    <property type="term" value="P:cell wall organization"/>
    <property type="evidence" value="ECO:0007669"/>
    <property type="project" value="UniProtKB-KW"/>
</dbReference>
<dbReference type="InterPro" id="IPR007730">
    <property type="entry name" value="SPOR-like_dom"/>
</dbReference>
<comment type="caution">
    <text evidence="8">The sequence shown here is derived from an EMBL/GenBank/DDBJ whole genome shotgun (WGS) entry which is preliminary data.</text>
</comment>
<feature type="domain" description="SPOR" evidence="7">
    <location>
        <begin position="279"/>
        <end position="362"/>
    </location>
</feature>
<dbReference type="PROSITE" id="PS51724">
    <property type="entry name" value="SPOR"/>
    <property type="match status" value="1"/>
</dbReference>
<dbReference type="HAMAP" id="MF_02071">
    <property type="entry name" value="RlpA"/>
    <property type="match status" value="1"/>
</dbReference>
<evidence type="ECO:0000256" key="2">
    <source>
        <dbReference type="ARBA" id="ARBA00023239"/>
    </source>
</evidence>
<evidence type="ECO:0000256" key="6">
    <source>
        <dbReference type="SAM" id="SignalP"/>
    </source>
</evidence>
<protein>
    <recommendedName>
        <fullName evidence="4">Endolytic peptidoglycan transglycosylase RlpA</fullName>
        <ecNumber evidence="4">4.2.2.-</ecNumber>
    </recommendedName>
</protein>
<evidence type="ECO:0000256" key="3">
    <source>
        <dbReference type="ARBA" id="ARBA00023316"/>
    </source>
</evidence>
<keyword evidence="9" id="KW-1185">Reference proteome</keyword>
<dbReference type="InterPro" id="IPR036908">
    <property type="entry name" value="RlpA-like_sf"/>
</dbReference>
<dbReference type="PANTHER" id="PTHR34183">
    <property type="entry name" value="ENDOLYTIC PEPTIDOGLYCAN TRANSGLYCOSYLASE RLPA"/>
    <property type="match status" value="1"/>
</dbReference>
<keyword evidence="2 4" id="KW-0456">Lyase</keyword>
<dbReference type="Gene3D" id="3.30.70.1070">
    <property type="entry name" value="Sporulation related repeat"/>
    <property type="match status" value="1"/>
</dbReference>
<keyword evidence="1 6" id="KW-0732">Signal</keyword>
<evidence type="ECO:0000256" key="1">
    <source>
        <dbReference type="ARBA" id="ARBA00022729"/>
    </source>
</evidence>
<comment type="subcellular location">
    <subcellularLocation>
        <location evidence="4">Cell membrane</location>
        <topology evidence="4">Lipid-anchor</topology>
    </subcellularLocation>
</comment>
<dbReference type="PANTHER" id="PTHR34183:SF1">
    <property type="entry name" value="ENDOLYTIC PEPTIDOGLYCAN TRANSGLYCOSYLASE RLPA"/>
    <property type="match status" value="1"/>
</dbReference>
<dbReference type="GO" id="GO:0042834">
    <property type="term" value="F:peptidoglycan binding"/>
    <property type="evidence" value="ECO:0007669"/>
    <property type="project" value="InterPro"/>
</dbReference>
<name>A0A839HL96_9GAMM</name>
<dbReference type="FunFam" id="2.40.40.10:FF:000003">
    <property type="entry name" value="Endolytic peptidoglycan transglycosylase RlpA"/>
    <property type="match status" value="1"/>
</dbReference>
<feature type="chain" id="PRO_5033189629" description="Endolytic peptidoglycan transglycosylase RlpA" evidence="6">
    <location>
        <begin position="21"/>
        <end position="363"/>
    </location>
</feature>
<dbReference type="InterPro" id="IPR009009">
    <property type="entry name" value="RlpA-like_DPBB"/>
</dbReference>
<dbReference type="EMBL" id="JABVCQ010000036">
    <property type="protein sequence ID" value="MBB1127119.1"/>
    <property type="molecule type" value="Genomic_DNA"/>
</dbReference>
<dbReference type="AlphaFoldDB" id="A0A839HL96"/>
<dbReference type="SUPFAM" id="SSF110997">
    <property type="entry name" value="Sporulation related repeat"/>
    <property type="match status" value="1"/>
</dbReference>
<dbReference type="Proteomes" id="UP000548632">
    <property type="component" value="Unassembled WGS sequence"/>
</dbReference>
<keyword evidence="4" id="KW-0472">Membrane</keyword>
<evidence type="ECO:0000313" key="8">
    <source>
        <dbReference type="EMBL" id="MBB1127119.1"/>
    </source>
</evidence>
<comment type="function">
    <text evidence="4">Lytic transglycosylase with a strong preference for naked glycan strands that lack stem peptides.</text>
</comment>
<dbReference type="InterPro" id="IPR012997">
    <property type="entry name" value="RplA"/>
</dbReference>
<proteinExistence type="inferred from homology"/>
<dbReference type="SUPFAM" id="SSF50685">
    <property type="entry name" value="Barwin-like endoglucanases"/>
    <property type="match status" value="1"/>
</dbReference>
<dbReference type="PROSITE" id="PS51257">
    <property type="entry name" value="PROKAR_LIPOPROTEIN"/>
    <property type="match status" value="1"/>
</dbReference>
<keyword evidence="4" id="KW-1003">Cell membrane</keyword>
<feature type="signal peptide" evidence="6">
    <location>
        <begin position="1"/>
        <end position="20"/>
    </location>
</feature>
<organism evidence="8 9">
    <name type="scientific">Thiospirillum jenense</name>
    <dbReference type="NCBI Taxonomy" id="1653858"/>
    <lineage>
        <taxon>Bacteria</taxon>
        <taxon>Pseudomonadati</taxon>
        <taxon>Pseudomonadota</taxon>
        <taxon>Gammaproteobacteria</taxon>
        <taxon>Chromatiales</taxon>
        <taxon>Chromatiaceae</taxon>
        <taxon>Thiospirillum</taxon>
    </lineage>
</organism>
<keyword evidence="4" id="KW-0564">Palmitate</keyword>
<evidence type="ECO:0000256" key="4">
    <source>
        <dbReference type="HAMAP-Rule" id="MF_02071"/>
    </source>
</evidence>